<sequence length="80" mass="9024">MYVIKIASKEANGVEFSTLSGGNQTNNVLIDLGFTIVLKGTNQVIGKDHSDSKRKLFLKKWASIRKEFVKFQERSMVSDM</sequence>
<protein>
    <submittedName>
        <fullName evidence="1">Uncharacterized protein</fullName>
    </submittedName>
</protein>
<accession>A0ABM6XSP3</accession>
<keyword evidence="2" id="KW-1185">Reference proteome</keyword>
<dbReference type="GeneID" id="95401402"/>
<dbReference type="Proteomes" id="UP000260457">
    <property type="component" value="Chromosome"/>
</dbReference>
<proteinExistence type="predicted"/>
<organism evidence="1 2">
    <name type="scientific">Peribacillus butanolivorans</name>
    <dbReference type="NCBI Taxonomy" id="421767"/>
    <lineage>
        <taxon>Bacteria</taxon>
        <taxon>Bacillati</taxon>
        <taxon>Bacillota</taxon>
        <taxon>Bacilli</taxon>
        <taxon>Bacillales</taxon>
        <taxon>Bacillaceae</taxon>
        <taxon>Peribacillus</taxon>
    </lineage>
</organism>
<gene>
    <name evidence="1" type="ORF">DTO10_24720</name>
</gene>
<reference evidence="1 2" key="1">
    <citation type="submission" date="2018-07" db="EMBL/GenBank/DDBJ databases">
        <title>The molecular basis for the intramolecular migration of carboxyl group in the catabolism of para-hydroxybenzoate via gentisate.</title>
        <authorList>
            <person name="Zhao H."/>
            <person name="Xu Y."/>
            <person name="Lin S."/>
            <person name="Spain J.C."/>
            <person name="Zhou N.-Y."/>
        </authorList>
    </citation>
    <scope>NUCLEOTIDE SEQUENCE [LARGE SCALE GENOMIC DNA]</scope>
    <source>
        <strain evidence="1 2">PHB-7a</strain>
    </source>
</reference>
<evidence type="ECO:0000313" key="2">
    <source>
        <dbReference type="Proteomes" id="UP000260457"/>
    </source>
</evidence>
<evidence type="ECO:0000313" key="1">
    <source>
        <dbReference type="EMBL" id="AXN41271.1"/>
    </source>
</evidence>
<name>A0ABM6XSP3_9BACI</name>
<dbReference type="EMBL" id="CP030926">
    <property type="protein sequence ID" value="AXN41271.1"/>
    <property type="molecule type" value="Genomic_DNA"/>
</dbReference>
<dbReference type="RefSeq" id="WP_116822069.1">
    <property type="nucleotide sequence ID" value="NZ_CP030926.1"/>
</dbReference>